<dbReference type="STRING" id="1642818.AWE51_13700"/>
<evidence type="ECO:0000313" key="2">
    <source>
        <dbReference type="EMBL" id="KZS38646.1"/>
    </source>
</evidence>
<feature type="chain" id="PRO_5007840787" description="DUF4302 domain-containing protein" evidence="1">
    <location>
        <begin position="23"/>
        <end position="458"/>
    </location>
</feature>
<reference evidence="2 3" key="1">
    <citation type="submission" date="2016-01" db="EMBL/GenBank/DDBJ databases">
        <title>The draft genome sequence of Aquimarina sp. RZW4-3-2.</title>
        <authorList>
            <person name="Wang Y."/>
        </authorList>
    </citation>
    <scope>NUCLEOTIDE SEQUENCE [LARGE SCALE GENOMIC DNA]</scope>
    <source>
        <strain evidence="2 3">RZW4-3-2</strain>
    </source>
</reference>
<proteinExistence type="predicted"/>
<dbReference type="Pfam" id="PF14135">
    <property type="entry name" value="DUF4302"/>
    <property type="match status" value="1"/>
</dbReference>
<dbReference type="Proteomes" id="UP000076715">
    <property type="component" value="Unassembled WGS sequence"/>
</dbReference>
<gene>
    <name evidence="2" type="ORF">AWE51_13700</name>
</gene>
<comment type="caution">
    <text evidence="2">The sequence shown here is derived from an EMBL/GenBank/DDBJ whole genome shotgun (WGS) entry which is preliminary data.</text>
</comment>
<evidence type="ECO:0008006" key="4">
    <source>
        <dbReference type="Google" id="ProtNLM"/>
    </source>
</evidence>
<feature type="signal peptide" evidence="1">
    <location>
        <begin position="1"/>
        <end position="22"/>
    </location>
</feature>
<name>A0A162XHW2_9FLAO</name>
<keyword evidence="1" id="KW-0732">Signal</keyword>
<protein>
    <recommendedName>
        <fullName evidence="4">DUF4302 domain-containing protein</fullName>
    </recommendedName>
</protein>
<organism evidence="2 3">
    <name type="scientific">Aquimarina aggregata</name>
    <dbReference type="NCBI Taxonomy" id="1642818"/>
    <lineage>
        <taxon>Bacteria</taxon>
        <taxon>Pseudomonadati</taxon>
        <taxon>Bacteroidota</taxon>
        <taxon>Flavobacteriia</taxon>
        <taxon>Flavobacteriales</taxon>
        <taxon>Flavobacteriaceae</taxon>
        <taxon>Aquimarina</taxon>
    </lineage>
</organism>
<dbReference type="AlphaFoldDB" id="A0A162XHW2"/>
<sequence length="458" mass="49980">MLKNIKLYIVLFITLGFIACSSDNEVAPLFDGDIDSRVNERLQSYTNTLVSSEFGWKADYRPQDDSGVYNFYLKFNADNTVEIVSDFNNGTDDLPTTYRIGKSQFPELVFENFSTFHRLFELEGFRLGAEFEFLFEEVTSDMVTFKSKTDAGDNKSTLTLVKATAADKEAVENLQGLDTRIEDGHMTTLPFRGITVANTAAEIVFSGSLAYDDLERVATVISEGDDSSEVVTEIPIEVTEGGLNFVEPVTLAGTAFQEFTYDVTNNNFTSVVDGNTAVIAHASLPLYINNDIFGIGTSPSGSRFLYRPSLGANPLTSAGFDAIVAQINTDLAAFGLVFEQFIFTTDPSATGINTTLTIGFTRPSDGGFFTGIYDFEGSIVDKKLVLTYQGPNPTEGNPGNSGFFEASSLNMINFFGNPDGLIYTDRGPFRSDTSAFSNEAASLLSAQDPSLSVYAVWF</sequence>
<dbReference type="InterPro" id="IPR025396">
    <property type="entry name" value="DUF4302"/>
</dbReference>
<dbReference type="EMBL" id="LQRT01000046">
    <property type="protein sequence ID" value="KZS38646.1"/>
    <property type="molecule type" value="Genomic_DNA"/>
</dbReference>
<accession>A0A162XHW2</accession>
<evidence type="ECO:0000256" key="1">
    <source>
        <dbReference type="SAM" id="SignalP"/>
    </source>
</evidence>
<evidence type="ECO:0000313" key="3">
    <source>
        <dbReference type="Proteomes" id="UP000076715"/>
    </source>
</evidence>
<dbReference type="PROSITE" id="PS51257">
    <property type="entry name" value="PROKAR_LIPOPROTEIN"/>
    <property type="match status" value="1"/>
</dbReference>
<keyword evidence="3" id="KW-1185">Reference proteome</keyword>